<dbReference type="PANTHER" id="PTHR47506:SF1">
    <property type="entry name" value="HTH-TYPE TRANSCRIPTIONAL REGULATOR YJDC"/>
    <property type="match status" value="1"/>
</dbReference>
<reference evidence="6 7" key="1">
    <citation type="submission" date="2019-03" db="EMBL/GenBank/DDBJ databases">
        <title>Genomic Encyclopedia of Type Strains, Phase III (KMG-III): the genomes of soil and plant-associated and newly described type strains.</title>
        <authorList>
            <person name="Whitman W."/>
        </authorList>
    </citation>
    <scope>NUCLEOTIDE SEQUENCE [LARGE SCALE GENOMIC DNA]</scope>
    <source>
        <strain evidence="6 7">VKM Ac-2575</strain>
    </source>
</reference>
<name>A0A4R7TAF2_9ACTN</name>
<dbReference type="PRINTS" id="PR00455">
    <property type="entry name" value="HTHTETR"/>
</dbReference>
<dbReference type="Pfam" id="PF00440">
    <property type="entry name" value="TetR_N"/>
    <property type="match status" value="1"/>
</dbReference>
<dbReference type="RefSeq" id="WP_133978888.1">
    <property type="nucleotide sequence ID" value="NZ_SOCE01000001.1"/>
</dbReference>
<dbReference type="InterPro" id="IPR009057">
    <property type="entry name" value="Homeodomain-like_sf"/>
</dbReference>
<dbReference type="Proteomes" id="UP000295151">
    <property type="component" value="Unassembled WGS sequence"/>
</dbReference>
<protein>
    <submittedName>
        <fullName evidence="6">TetR family transcriptional regulator</fullName>
    </submittedName>
</protein>
<dbReference type="EMBL" id="SOCE01000001">
    <property type="protein sequence ID" value="TDU89002.1"/>
    <property type="molecule type" value="Genomic_DNA"/>
</dbReference>
<sequence>MVASSVLLTDRGSRAAKPLTPAGERILSAASSLFYERGIRTVGVDAIADAAEVTKKTLYDRFGSKDNLIAAYLEQRNRVWHLFLDEQLRMRAPQTPEQVILALFAALTDWMAESRRGCGFINASVELAAPDHPAMPVIVAQKQWMRAEFLAQAERAGFRSTEELADRLLLLHEGALVSYRVAAMEHAPEVAHRAAADLLAGWPRD</sequence>
<dbReference type="GO" id="GO:0003677">
    <property type="term" value="F:DNA binding"/>
    <property type="evidence" value="ECO:0007669"/>
    <property type="project" value="UniProtKB-UniRule"/>
</dbReference>
<dbReference type="Gene3D" id="1.10.357.10">
    <property type="entry name" value="Tetracycline Repressor, domain 2"/>
    <property type="match status" value="1"/>
</dbReference>
<dbReference type="PANTHER" id="PTHR47506">
    <property type="entry name" value="TRANSCRIPTIONAL REGULATORY PROTEIN"/>
    <property type="match status" value="1"/>
</dbReference>
<accession>A0A4R7TAF2</accession>
<gene>
    <name evidence="6" type="ORF">EV138_2555</name>
</gene>
<keyword evidence="1" id="KW-0805">Transcription regulation</keyword>
<evidence type="ECO:0000259" key="5">
    <source>
        <dbReference type="PROSITE" id="PS50977"/>
    </source>
</evidence>
<comment type="caution">
    <text evidence="6">The sequence shown here is derived from an EMBL/GenBank/DDBJ whole genome shotgun (WGS) entry which is preliminary data.</text>
</comment>
<dbReference type="AlphaFoldDB" id="A0A4R7TAF2"/>
<dbReference type="SUPFAM" id="SSF46689">
    <property type="entry name" value="Homeodomain-like"/>
    <property type="match status" value="1"/>
</dbReference>
<feature type="DNA-binding region" description="H-T-H motif" evidence="4">
    <location>
        <begin position="43"/>
        <end position="62"/>
    </location>
</feature>
<dbReference type="InterPro" id="IPR036271">
    <property type="entry name" value="Tet_transcr_reg_TetR-rel_C_sf"/>
</dbReference>
<feature type="domain" description="HTH tetR-type" evidence="5">
    <location>
        <begin position="20"/>
        <end position="80"/>
    </location>
</feature>
<dbReference type="PROSITE" id="PS50977">
    <property type="entry name" value="HTH_TETR_2"/>
    <property type="match status" value="1"/>
</dbReference>
<organism evidence="6 7">
    <name type="scientific">Kribbella voronezhensis</name>
    <dbReference type="NCBI Taxonomy" id="2512212"/>
    <lineage>
        <taxon>Bacteria</taxon>
        <taxon>Bacillati</taxon>
        <taxon>Actinomycetota</taxon>
        <taxon>Actinomycetes</taxon>
        <taxon>Propionibacteriales</taxon>
        <taxon>Kribbellaceae</taxon>
        <taxon>Kribbella</taxon>
    </lineage>
</organism>
<evidence type="ECO:0000313" key="7">
    <source>
        <dbReference type="Proteomes" id="UP000295151"/>
    </source>
</evidence>
<evidence type="ECO:0000256" key="3">
    <source>
        <dbReference type="ARBA" id="ARBA00023163"/>
    </source>
</evidence>
<dbReference type="SUPFAM" id="SSF48498">
    <property type="entry name" value="Tetracyclin repressor-like, C-terminal domain"/>
    <property type="match status" value="1"/>
</dbReference>
<evidence type="ECO:0000256" key="4">
    <source>
        <dbReference type="PROSITE-ProRule" id="PRU00335"/>
    </source>
</evidence>
<evidence type="ECO:0000256" key="1">
    <source>
        <dbReference type="ARBA" id="ARBA00023015"/>
    </source>
</evidence>
<dbReference type="InterPro" id="IPR001647">
    <property type="entry name" value="HTH_TetR"/>
</dbReference>
<evidence type="ECO:0000313" key="6">
    <source>
        <dbReference type="EMBL" id="TDU89002.1"/>
    </source>
</evidence>
<keyword evidence="7" id="KW-1185">Reference proteome</keyword>
<keyword evidence="3" id="KW-0804">Transcription</keyword>
<evidence type="ECO:0000256" key="2">
    <source>
        <dbReference type="ARBA" id="ARBA00023125"/>
    </source>
</evidence>
<keyword evidence="2 4" id="KW-0238">DNA-binding</keyword>
<proteinExistence type="predicted"/>
<dbReference type="OrthoDB" id="4214267at2"/>